<dbReference type="PROSITE" id="PS50949">
    <property type="entry name" value="HTH_GNTR"/>
    <property type="match status" value="1"/>
</dbReference>
<keyword evidence="3" id="KW-0804">Transcription</keyword>
<dbReference type="SUPFAM" id="SSF46785">
    <property type="entry name" value="Winged helix' DNA-binding domain"/>
    <property type="match status" value="1"/>
</dbReference>
<dbReference type="CDD" id="cd07377">
    <property type="entry name" value="WHTH_GntR"/>
    <property type="match status" value="1"/>
</dbReference>
<evidence type="ECO:0000256" key="2">
    <source>
        <dbReference type="ARBA" id="ARBA00023125"/>
    </source>
</evidence>
<keyword evidence="1" id="KW-0805">Transcription regulation</keyword>
<protein>
    <submittedName>
        <fullName evidence="5">GntR family transcriptional regulator</fullName>
    </submittedName>
</protein>
<dbReference type="Pfam" id="PF00392">
    <property type="entry name" value="GntR"/>
    <property type="match status" value="1"/>
</dbReference>
<evidence type="ECO:0000256" key="1">
    <source>
        <dbReference type="ARBA" id="ARBA00023015"/>
    </source>
</evidence>
<dbReference type="PANTHER" id="PTHR38445:SF9">
    <property type="entry name" value="HTH-TYPE TRANSCRIPTIONAL REPRESSOR YTRA"/>
    <property type="match status" value="1"/>
</dbReference>
<keyword evidence="6" id="KW-1185">Reference proteome</keyword>
<dbReference type="Gene3D" id="1.10.10.10">
    <property type="entry name" value="Winged helix-like DNA-binding domain superfamily/Winged helix DNA-binding domain"/>
    <property type="match status" value="1"/>
</dbReference>
<evidence type="ECO:0000259" key="4">
    <source>
        <dbReference type="PROSITE" id="PS50949"/>
    </source>
</evidence>
<sequence>MLDVDPASPVPAYEQVRSQLAEMILAGALPAGHRLPPIRQLAADLGLAPGTVGRVYQELEASGLVISRVRHGTTVAAGAKASASVKNEQTADAARSFALASRRLGLSLDDAIAALRTSWDAVPDSH</sequence>
<dbReference type="PANTHER" id="PTHR38445">
    <property type="entry name" value="HTH-TYPE TRANSCRIPTIONAL REPRESSOR YTRA"/>
    <property type="match status" value="1"/>
</dbReference>
<evidence type="ECO:0000313" key="6">
    <source>
        <dbReference type="Proteomes" id="UP000291933"/>
    </source>
</evidence>
<feature type="domain" description="HTH gntR-type" evidence="4">
    <location>
        <begin position="10"/>
        <end position="78"/>
    </location>
</feature>
<name>A0A4Q9KHM7_PROTD</name>
<evidence type="ECO:0000313" key="5">
    <source>
        <dbReference type="EMBL" id="TBT91487.1"/>
    </source>
</evidence>
<dbReference type="EMBL" id="SDMR01000025">
    <property type="protein sequence ID" value="TBT91487.1"/>
    <property type="molecule type" value="Genomic_DNA"/>
</dbReference>
<accession>A0A4Q9KHM7</accession>
<dbReference type="GO" id="GO:0003677">
    <property type="term" value="F:DNA binding"/>
    <property type="evidence" value="ECO:0007669"/>
    <property type="project" value="UniProtKB-KW"/>
</dbReference>
<keyword evidence="2" id="KW-0238">DNA-binding</keyword>
<dbReference type="SMART" id="SM00345">
    <property type="entry name" value="HTH_GNTR"/>
    <property type="match status" value="1"/>
</dbReference>
<dbReference type="InterPro" id="IPR036388">
    <property type="entry name" value="WH-like_DNA-bd_sf"/>
</dbReference>
<dbReference type="InterPro" id="IPR036390">
    <property type="entry name" value="WH_DNA-bd_sf"/>
</dbReference>
<dbReference type="OrthoDB" id="4307011at2"/>
<organism evidence="5 6">
    <name type="scientific">Propioniciclava tarda</name>
    <dbReference type="NCBI Taxonomy" id="433330"/>
    <lineage>
        <taxon>Bacteria</taxon>
        <taxon>Bacillati</taxon>
        <taxon>Actinomycetota</taxon>
        <taxon>Actinomycetes</taxon>
        <taxon>Propionibacteriales</taxon>
        <taxon>Propionibacteriaceae</taxon>
        <taxon>Propioniciclava</taxon>
    </lineage>
</organism>
<gene>
    <name evidence="5" type="ORF">ET996_13810</name>
</gene>
<reference evidence="5 6" key="1">
    <citation type="submission" date="2019-01" db="EMBL/GenBank/DDBJ databases">
        <title>Lactibacter flavus gen. nov., sp. nov., a novel bacterium of the family Propionibacteriaceae isolated from raw milk and dairy products.</title>
        <authorList>
            <person name="Huptas C."/>
            <person name="Wenning M."/>
            <person name="Breitenwieser F."/>
            <person name="Doll E."/>
            <person name="Von Neubeck M."/>
            <person name="Busse H.-J."/>
            <person name="Scherer S."/>
        </authorList>
    </citation>
    <scope>NUCLEOTIDE SEQUENCE [LARGE SCALE GENOMIC DNA]</scope>
    <source>
        <strain evidence="5 6">DSM 22130</strain>
    </source>
</reference>
<comment type="caution">
    <text evidence="5">The sequence shown here is derived from an EMBL/GenBank/DDBJ whole genome shotgun (WGS) entry which is preliminary data.</text>
</comment>
<dbReference type="GO" id="GO:0003700">
    <property type="term" value="F:DNA-binding transcription factor activity"/>
    <property type="evidence" value="ECO:0007669"/>
    <property type="project" value="InterPro"/>
</dbReference>
<dbReference type="InterPro" id="IPR000524">
    <property type="entry name" value="Tscrpt_reg_HTH_GntR"/>
</dbReference>
<dbReference type="Proteomes" id="UP000291933">
    <property type="component" value="Unassembled WGS sequence"/>
</dbReference>
<proteinExistence type="predicted"/>
<dbReference type="AlphaFoldDB" id="A0A4Q9KHM7"/>
<evidence type="ECO:0000256" key="3">
    <source>
        <dbReference type="ARBA" id="ARBA00023163"/>
    </source>
</evidence>